<feature type="signal peptide" evidence="1">
    <location>
        <begin position="1"/>
        <end position="23"/>
    </location>
</feature>
<dbReference type="Proteomes" id="UP000277811">
    <property type="component" value="Unassembled WGS sequence"/>
</dbReference>
<name>A0A498RD84_9FIRM</name>
<dbReference type="AlphaFoldDB" id="A0A498RD84"/>
<evidence type="ECO:0000313" key="2">
    <source>
        <dbReference type="EMBL" id="VBB09514.1"/>
    </source>
</evidence>
<protein>
    <submittedName>
        <fullName evidence="2">Uncharacterized protein</fullName>
    </submittedName>
</protein>
<reference evidence="2 3" key="1">
    <citation type="submission" date="2018-06" db="EMBL/GenBank/DDBJ databases">
        <authorList>
            <person name="Strepis N."/>
        </authorList>
    </citation>
    <scope>NUCLEOTIDE SEQUENCE [LARGE SCALE GENOMIC DNA]</scope>
    <source>
        <strain evidence="2">LUCI</strain>
    </source>
</reference>
<gene>
    <name evidence="2" type="ORF">LUCI_4809</name>
</gene>
<proteinExistence type="predicted"/>
<evidence type="ECO:0000313" key="3">
    <source>
        <dbReference type="Proteomes" id="UP000277811"/>
    </source>
</evidence>
<feature type="chain" id="PRO_5019851191" evidence="1">
    <location>
        <begin position="24"/>
        <end position="115"/>
    </location>
</feature>
<keyword evidence="3" id="KW-1185">Reference proteome</keyword>
<evidence type="ECO:0000256" key="1">
    <source>
        <dbReference type="SAM" id="SignalP"/>
    </source>
</evidence>
<organism evidence="2 3">
    <name type="scientific">Lucifera butyrica</name>
    <dbReference type="NCBI Taxonomy" id="1351585"/>
    <lineage>
        <taxon>Bacteria</taxon>
        <taxon>Bacillati</taxon>
        <taxon>Bacillota</taxon>
        <taxon>Negativicutes</taxon>
        <taxon>Veillonellales</taxon>
        <taxon>Veillonellaceae</taxon>
        <taxon>Lucifera</taxon>
    </lineage>
</organism>
<dbReference type="EMBL" id="UPPP01000127">
    <property type="protein sequence ID" value="VBB09514.1"/>
    <property type="molecule type" value="Genomic_DNA"/>
</dbReference>
<keyword evidence="1" id="KW-0732">Signal</keyword>
<sequence>MKKTVISLLVCLALITLMGEVFADSPNVETTSNYSWNVTAAQRAGDYYKFEAPVPSFRQDTGCSDVTAAEKNGDYFKFEAAFDNGNVQETKIANDFWSITAAERNGDYAKFVANN</sequence>
<dbReference type="RefSeq" id="WP_122630295.1">
    <property type="nucleotide sequence ID" value="NZ_UPPP01000127.1"/>
</dbReference>
<accession>A0A498RD84</accession>